<dbReference type="GO" id="GO:0003777">
    <property type="term" value="F:microtubule motor activity"/>
    <property type="evidence" value="ECO:0007669"/>
    <property type="project" value="InterPro"/>
</dbReference>
<dbReference type="InParanoid" id="A0A2J7QNH3"/>
<dbReference type="Pfam" id="PF00225">
    <property type="entry name" value="Kinesin"/>
    <property type="match status" value="1"/>
</dbReference>
<feature type="domain" description="Kinesin motor" evidence="5">
    <location>
        <begin position="23"/>
        <end position="345"/>
    </location>
</feature>
<keyword evidence="2 3" id="KW-0067">ATP-binding</keyword>
<dbReference type="AlphaFoldDB" id="A0A2J7QNH3"/>
<dbReference type="GO" id="GO:0007018">
    <property type="term" value="P:microtubule-based movement"/>
    <property type="evidence" value="ECO:0007669"/>
    <property type="project" value="InterPro"/>
</dbReference>
<evidence type="ECO:0000256" key="1">
    <source>
        <dbReference type="ARBA" id="ARBA00022741"/>
    </source>
</evidence>
<dbReference type="Gene3D" id="3.40.850.10">
    <property type="entry name" value="Kinesin motor domain"/>
    <property type="match status" value="1"/>
</dbReference>
<reference evidence="6 7" key="1">
    <citation type="submission" date="2017-12" db="EMBL/GenBank/DDBJ databases">
        <title>Hemimetabolous genomes reveal molecular basis of termite eusociality.</title>
        <authorList>
            <person name="Harrison M.C."/>
            <person name="Jongepier E."/>
            <person name="Robertson H.M."/>
            <person name="Arning N."/>
            <person name="Bitard-Feildel T."/>
            <person name="Chao H."/>
            <person name="Childers C.P."/>
            <person name="Dinh H."/>
            <person name="Doddapaneni H."/>
            <person name="Dugan S."/>
            <person name="Gowin J."/>
            <person name="Greiner C."/>
            <person name="Han Y."/>
            <person name="Hu H."/>
            <person name="Hughes D.S.T."/>
            <person name="Huylmans A.-K."/>
            <person name="Kemena C."/>
            <person name="Kremer L.P.M."/>
            <person name="Lee S.L."/>
            <person name="Lopez-Ezquerra A."/>
            <person name="Mallet L."/>
            <person name="Monroy-Kuhn J.M."/>
            <person name="Moser A."/>
            <person name="Murali S.C."/>
            <person name="Muzny D.M."/>
            <person name="Otani S."/>
            <person name="Piulachs M.-D."/>
            <person name="Poelchau M."/>
            <person name="Qu J."/>
            <person name="Schaub F."/>
            <person name="Wada-Katsumata A."/>
            <person name="Worley K.C."/>
            <person name="Xie Q."/>
            <person name="Ylla G."/>
            <person name="Poulsen M."/>
            <person name="Gibbs R.A."/>
            <person name="Schal C."/>
            <person name="Richards S."/>
            <person name="Belles X."/>
            <person name="Korb J."/>
            <person name="Bornberg-Bauer E."/>
        </authorList>
    </citation>
    <scope>NUCLEOTIDE SEQUENCE [LARGE SCALE GENOMIC DNA]</scope>
    <source>
        <tissue evidence="6">Whole body</tissue>
    </source>
</reference>
<dbReference type="Proteomes" id="UP000235965">
    <property type="component" value="Unassembled WGS sequence"/>
</dbReference>
<dbReference type="OrthoDB" id="3176171at2759"/>
<comment type="similarity">
    <text evidence="3 4">Belongs to the TRAFAC class myosin-kinesin ATPase superfamily. Kinesin family.</text>
</comment>
<dbReference type="PANTHER" id="PTHR47117:SF5">
    <property type="entry name" value="KINESIN-LIKE PROTEIN KIF14"/>
    <property type="match status" value="1"/>
</dbReference>
<dbReference type="InterPro" id="IPR019821">
    <property type="entry name" value="Kinesin_motor_CS"/>
</dbReference>
<dbReference type="GO" id="GO:0008017">
    <property type="term" value="F:microtubule binding"/>
    <property type="evidence" value="ECO:0007669"/>
    <property type="project" value="InterPro"/>
</dbReference>
<evidence type="ECO:0000259" key="5">
    <source>
        <dbReference type="PROSITE" id="PS50067"/>
    </source>
</evidence>
<dbReference type="PRINTS" id="PR00380">
    <property type="entry name" value="KINESINHEAVY"/>
</dbReference>
<dbReference type="GO" id="GO:0005874">
    <property type="term" value="C:microtubule"/>
    <property type="evidence" value="ECO:0007669"/>
    <property type="project" value="UniProtKB-KW"/>
</dbReference>
<dbReference type="PROSITE" id="PS50067">
    <property type="entry name" value="KINESIN_MOTOR_2"/>
    <property type="match status" value="1"/>
</dbReference>
<comment type="caution">
    <text evidence="6">The sequence shown here is derived from an EMBL/GenBank/DDBJ whole genome shotgun (WGS) entry which is preliminary data.</text>
</comment>
<dbReference type="SMART" id="SM00129">
    <property type="entry name" value="KISc"/>
    <property type="match status" value="1"/>
</dbReference>
<feature type="binding site" evidence="3">
    <location>
        <begin position="112"/>
        <end position="119"/>
    </location>
    <ligand>
        <name>ATP</name>
        <dbReference type="ChEBI" id="CHEBI:30616"/>
    </ligand>
</feature>
<keyword evidence="7" id="KW-1185">Reference proteome</keyword>
<keyword evidence="4" id="KW-0493">Microtubule</keyword>
<dbReference type="PANTHER" id="PTHR47117">
    <property type="entry name" value="STAR-RELATED LIPID TRANSFER PROTEIN 9"/>
    <property type="match status" value="1"/>
</dbReference>
<name>A0A2J7QNH3_9NEOP</name>
<evidence type="ECO:0000256" key="4">
    <source>
        <dbReference type="RuleBase" id="RU000394"/>
    </source>
</evidence>
<keyword evidence="1 3" id="KW-0547">Nucleotide-binding</keyword>
<dbReference type="SUPFAM" id="SSF52540">
    <property type="entry name" value="P-loop containing nucleoside triphosphate hydrolases"/>
    <property type="match status" value="1"/>
</dbReference>
<dbReference type="EMBL" id="NEVH01013194">
    <property type="protein sequence ID" value="PNF30130.1"/>
    <property type="molecule type" value="Genomic_DNA"/>
</dbReference>
<sequence length="456" mass="50673">METPRSKFESVDLPVLLGEETSNLTVGVRVRPLIMREQNDTAVVTVVSVDGCEIKVICESGISYRFTYDHCFWSCDPHHPRYASQDVVFTTMVQPLIDKAFLGYNACLFAYGQTGSGKSYSMMGMDIEIGNTIGKEAGIIPRFCYELFERVASLGDSNVGATKCTSNTANVEISYFEIYNEKIHDLLGGSSDGGKRTPLKVREHPVFGPYVVDLSVHGVTSYEDLQGWLTVGNSQRATAATGMNEKSSRSHSIFSIILAQTQEETVEGGECHKHCLCSKINLVDLAGSERLSHSCTTGDRLREGVSINRSLLTLGKVIAALADNGNGKKKSFVPYRDSVLTWLLRRKPSTGKYFLKEIQWLFEQALVPGQNNITSQPAIYPGKYFLSTSAYYTYHKNLIKAEDQNGSGFLSLKLKCLRMNKAMFKEGKFVDPQIREIMGDSTFEVELNEQLGENLQ</sequence>
<dbReference type="PROSITE" id="PS00411">
    <property type="entry name" value="KINESIN_MOTOR_1"/>
    <property type="match status" value="1"/>
</dbReference>
<dbReference type="GO" id="GO:0005524">
    <property type="term" value="F:ATP binding"/>
    <property type="evidence" value="ECO:0007669"/>
    <property type="project" value="UniProtKB-UniRule"/>
</dbReference>
<dbReference type="InterPro" id="IPR001752">
    <property type="entry name" value="Kinesin_motor_dom"/>
</dbReference>
<organism evidence="6 7">
    <name type="scientific">Cryptotermes secundus</name>
    <dbReference type="NCBI Taxonomy" id="105785"/>
    <lineage>
        <taxon>Eukaryota</taxon>
        <taxon>Metazoa</taxon>
        <taxon>Ecdysozoa</taxon>
        <taxon>Arthropoda</taxon>
        <taxon>Hexapoda</taxon>
        <taxon>Insecta</taxon>
        <taxon>Pterygota</taxon>
        <taxon>Neoptera</taxon>
        <taxon>Polyneoptera</taxon>
        <taxon>Dictyoptera</taxon>
        <taxon>Blattodea</taxon>
        <taxon>Blattoidea</taxon>
        <taxon>Termitoidae</taxon>
        <taxon>Kalotermitidae</taxon>
        <taxon>Cryptotermitinae</taxon>
        <taxon>Cryptotermes</taxon>
    </lineage>
</organism>
<evidence type="ECO:0000256" key="3">
    <source>
        <dbReference type="PROSITE-ProRule" id="PRU00283"/>
    </source>
</evidence>
<accession>A0A2J7QNH3</accession>
<keyword evidence="3 4" id="KW-0505">Motor protein</keyword>
<protein>
    <recommendedName>
        <fullName evidence="4">Kinesin-like protein</fullName>
    </recommendedName>
</protein>
<dbReference type="InterPro" id="IPR036961">
    <property type="entry name" value="Kinesin_motor_dom_sf"/>
</dbReference>
<proteinExistence type="inferred from homology"/>
<dbReference type="InterPro" id="IPR027417">
    <property type="entry name" value="P-loop_NTPase"/>
</dbReference>
<evidence type="ECO:0000313" key="6">
    <source>
        <dbReference type="EMBL" id="PNF30130.1"/>
    </source>
</evidence>
<evidence type="ECO:0000313" key="7">
    <source>
        <dbReference type="Proteomes" id="UP000235965"/>
    </source>
</evidence>
<evidence type="ECO:0000256" key="2">
    <source>
        <dbReference type="ARBA" id="ARBA00022840"/>
    </source>
</evidence>
<dbReference type="STRING" id="105785.A0A2J7QNH3"/>
<gene>
    <name evidence="6" type="ORF">B7P43_G01262</name>
</gene>